<proteinExistence type="predicted"/>
<comment type="caution">
    <text evidence="2">The sequence shown here is derived from an EMBL/GenBank/DDBJ whole genome shotgun (WGS) entry which is preliminary data.</text>
</comment>
<dbReference type="EMBL" id="BLPF01000001">
    <property type="protein sequence ID" value="GFJ79451.1"/>
    <property type="molecule type" value="Genomic_DNA"/>
</dbReference>
<reference evidence="2 3" key="2">
    <citation type="submission" date="2020-03" db="EMBL/GenBank/DDBJ databases">
        <authorList>
            <person name="Ichikawa N."/>
            <person name="Kimura A."/>
            <person name="Kitahashi Y."/>
            <person name="Uohara A."/>
        </authorList>
    </citation>
    <scope>NUCLEOTIDE SEQUENCE [LARGE SCALE GENOMIC DNA]</scope>
    <source>
        <strain evidence="2 3">NBRC 108639</strain>
    </source>
</reference>
<name>A0A6V8KAG4_9ACTN</name>
<feature type="region of interest" description="Disordered" evidence="1">
    <location>
        <begin position="1"/>
        <end position="20"/>
    </location>
</feature>
<dbReference type="Proteomes" id="UP000482800">
    <property type="component" value="Unassembled WGS sequence"/>
</dbReference>
<evidence type="ECO:0000313" key="3">
    <source>
        <dbReference type="Proteomes" id="UP000482800"/>
    </source>
</evidence>
<gene>
    <name evidence="2" type="ORF">Phou_036310</name>
</gene>
<feature type="compositionally biased region" description="Acidic residues" evidence="1">
    <location>
        <begin position="1"/>
        <end position="10"/>
    </location>
</feature>
<protein>
    <submittedName>
        <fullName evidence="2">Uncharacterized protein</fullName>
    </submittedName>
</protein>
<keyword evidence="3" id="KW-1185">Reference proteome</keyword>
<dbReference type="AlphaFoldDB" id="A0A6V8KAG4"/>
<sequence length="72" mass="7630">MVDEAAELAEGEPAVDTQTAQRLREPWVGNRPGHVLGSLLADRGGAPAARHGARHHHRSVSTGSICRTRALA</sequence>
<evidence type="ECO:0000256" key="1">
    <source>
        <dbReference type="SAM" id="MobiDB-lite"/>
    </source>
</evidence>
<reference evidence="2 3" key="1">
    <citation type="submission" date="2020-03" db="EMBL/GenBank/DDBJ databases">
        <title>Whole genome shotgun sequence of Phytohabitans houttuyneae NBRC 108639.</title>
        <authorList>
            <person name="Komaki H."/>
            <person name="Tamura T."/>
        </authorList>
    </citation>
    <scope>NUCLEOTIDE SEQUENCE [LARGE SCALE GENOMIC DNA]</scope>
    <source>
        <strain evidence="2 3">NBRC 108639</strain>
    </source>
</reference>
<accession>A0A6V8KAG4</accession>
<evidence type="ECO:0000313" key="2">
    <source>
        <dbReference type="EMBL" id="GFJ79451.1"/>
    </source>
</evidence>
<feature type="region of interest" description="Disordered" evidence="1">
    <location>
        <begin position="44"/>
        <end position="72"/>
    </location>
</feature>
<organism evidence="2 3">
    <name type="scientific">Phytohabitans houttuyneae</name>
    <dbReference type="NCBI Taxonomy" id="1076126"/>
    <lineage>
        <taxon>Bacteria</taxon>
        <taxon>Bacillati</taxon>
        <taxon>Actinomycetota</taxon>
        <taxon>Actinomycetes</taxon>
        <taxon>Micromonosporales</taxon>
        <taxon>Micromonosporaceae</taxon>
    </lineage>
</organism>